<dbReference type="PANTHER" id="PTHR46652">
    <property type="entry name" value="LEUCINE-RICH REPEAT AND IQ DOMAIN-CONTAINING PROTEIN 1-RELATED"/>
    <property type="match status" value="1"/>
</dbReference>
<dbReference type="PRINTS" id="PR00449">
    <property type="entry name" value="RASTRNSFRMNG"/>
</dbReference>
<dbReference type="InterPro" id="IPR036388">
    <property type="entry name" value="WH-like_DNA-bd_sf"/>
</dbReference>
<evidence type="ECO:0000256" key="10">
    <source>
        <dbReference type="ARBA" id="ARBA00047899"/>
    </source>
</evidence>
<dbReference type="Pfam" id="PF13676">
    <property type="entry name" value="TIR_2"/>
    <property type="match status" value="1"/>
</dbReference>
<evidence type="ECO:0000256" key="11">
    <source>
        <dbReference type="ARBA" id="ARBA00048679"/>
    </source>
</evidence>
<dbReference type="SUPFAM" id="SSF52058">
    <property type="entry name" value="L domain-like"/>
    <property type="match status" value="2"/>
</dbReference>
<dbReference type="InterPro" id="IPR001611">
    <property type="entry name" value="Leu-rich_rpt"/>
</dbReference>
<feature type="domain" description="TIR" evidence="12">
    <location>
        <begin position="1088"/>
        <end position="1224"/>
    </location>
</feature>
<dbReference type="InterPro" id="IPR027417">
    <property type="entry name" value="P-loop_NTPase"/>
</dbReference>
<dbReference type="Pfam" id="PF25497">
    <property type="entry name" value="COR-B"/>
    <property type="match status" value="1"/>
</dbReference>
<dbReference type="InterPro" id="IPR057263">
    <property type="entry name" value="COR-B"/>
</dbReference>
<proteinExistence type="predicted"/>
<comment type="catalytic activity">
    <reaction evidence="10">
        <text>L-threonyl-[protein] + ATP = O-phospho-L-threonyl-[protein] + ADP + H(+)</text>
        <dbReference type="Rhea" id="RHEA:46608"/>
        <dbReference type="Rhea" id="RHEA-COMP:11060"/>
        <dbReference type="Rhea" id="RHEA-COMP:11605"/>
        <dbReference type="ChEBI" id="CHEBI:15378"/>
        <dbReference type="ChEBI" id="CHEBI:30013"/>
        <dbReference type="ChEBI" id="CHEBI:30616"/>
        <dbReference type="ChEBI" id="CHEBI:61977"/>
        <dbReference type="ChEBI" id="CHEBI:456216"/>
        <dbReference type="EC" id="2.7.11.1"/>
    </reaction>
</comment>
<evidence type="ECO:0000256" key="4">
    <source>
        <dbReference type="ARBA" id="ARBA00022679"/>
    </source>
</evidence>
<dbReference type="SMART" id="SM00255">
    <property type="entry name" value="TIR"/>
    <property type="match status" value="1"/>
</dbReference>
<feature type="domain" description="Roc" evidence="13">
    <location>
        <begin position="570"/>
        <end position="773"/>
    </location>
</feature>
<evidence type="ECO:0000256" key="3">
    <source>
        <dbReference type="ARBA" id="ARBA00022614"/>
    </source>
</evidence>
<keyword evidence="5" id="KW-0677">Repeat</keyword>
<evidence type="ECO:0000256" key="9">
    <source>
        <dbReference type="ARBA" id="ARBA00023134"/>
    </source>
</evidence>
<dbReference type="EMBL" id="JBBKZT010000002">
    <property type="protein sequence ID" value="MEJ8846300.1"/>
    <property type="molecule type" value="Genomic_DNA"/>
</dbReference>
<dbReference type="SMART" id="SM00175">
    <property type="entry name" value="RAB"/>
    <property type="match status" value="1"/>
</dbReference>
<accession>A0ABU8WFL7</accession>
<evidence type="ECO:0000313" key="14">
    <source>
        <dbReference type="EMBL" id="MEJ8846300.1"/>
    </source>
</evidence>
<dbReference type="PROSITE" id="PS50104">
    <property type="entry name" value="TIR"/>
    <property type="match status" value="1"/>
</dbReference>
<evidence type="ECO:0000256" key="5">
    <source>
        <dbReference type="ARBA" id="ARBA00022737"/>
    </source>
</evidence>
<dbReference type="SMART" id="SM00369">
    <property type="entry name" value="LRR_TYP"/>
    <property type="match status" value="3"/>
</dbReference>
<dbReference type="PROSITE" id="PS51419">
    <property type="entry name" value="RAB"/>
    <property type="match status" value="1"/>
</dbReference>
<dbReference type="Gene3D" id="3.80.10.10">
    <property type="entry name" value="Ribonuclease Inhibitor"/>
    <property type="match status" value="3"/>
</dbReference>
<dbReference type="EC" id="2.7.11.1" evidence="1"/>
<reference evidence="14 15" key="1">
    <citation type="submission" date="2024-03" db="EMBL/GenBank/DDBJ databases">
        <title>Novel species of the genus Variovorax.</title>
        <authorList>
            <person name="Liu Q."/>
            <person name="Xin Y.-H."/>
        </authorList>
    </citation>
    <scope>NUCLEOTIDE SEQUENCE [LARGE SCALE GENOMIC DNA]</scope>
    <source>
        <strain evidence="14 15">KACC 18900</strain>
    </source>
</reference>
<keyword evidence="4" id="KW-0808">Transferase</keyword>
<sequence length="1282" mass="141440">MTPLQAIEALSSNLNLHIRKEVRPVLFDLLSQFIARINAISIQELAEATGYEESAAYLMDAEARITALFLPDIPPDCTDDMLAPLAALTDLELLAFEDPVPLASIARIAALPRLRLLGLSFGQNASAAFAEACSAPSLEGLLVIRRVGTEALDLEPLAGLQQLRSFGTVGDDLVNANALARCGQLRHLSLTPSGFHAAADGLRTSRLESLHIRSAPSTTGTTAVAFGPTAGAFDGMSGLRSLYFEGALDAAAIAGLGTVRGLRTLGLDSTICDLAALPDLPMLEALQIGGGGSQSLAALARFPHLRHLALRDATIRDLAPLQGNERLEFLDLSGNPAPREARPLRLPRLAHLQWEGGDEPLGDAAVMFAPCTALRVLALPKQDLRDIRFVGGMGRLQRLFIADNKIADLSPLATLPQLELLDVSANAVATLAPLAQCVALTTLDASGNEAVDASTVGALQQLETLRLNRIGLTDLDGVKRLRNLTELEAAHNGISAAEPLLELPHIRHVDLSGNRIHHITREFIEGMPRLRWLRIEDNPVGNIDPEIFAMSDGGRALRSLRDYCAGLAQGSVRHDHVKLVLVGNGRVGKTSIVSRLLDNRFDDNQPSTHGIQLREWQLEHVADDKLDGRPLRVTVWDFGGQDIYHATHRIFMRTRALFLLVWDHKTEHERWSLDEFSERYENFGLPYWIDYVKALSGGSPVIVVQNKVDSAADKDLAYGVDLLPIYPPPRGIVDFEHVSARRDADSGMASLAARVREALAGMPEIGRELPAQWVAVREQVARIDRRWLERSEFDALCADAGIPGHAHSVALFLHEVGDLFYEPGQFGDRLVLDQKWAIDAVYALLDRRGAAYRSLCAAGRNGLTLSILQNQVWRHFAPDEHKLLLDFMQRCELCFAFGDGRWYVPQLLPDEMPKRVALRWATAPPHALEIRYRFLHRAIIDRFLVRAGRLGADDEPEIWRNGIVVLDKSGTSEAMVVADADNGRIIVRARGPAAPALLMAVKGEFDSLHTGFEFKTLVSADGGADWVDLDALVRFAKAGAVQVVSEGQRIVPVADLAGFGGGGDSSGLQAGRFSVSAKSAATARTDPKRPEIFISYAWGDKAEAGESREAIVDRLYDRLVERGQRVVRDRKDAGYRAVISEFMQRIGRGELVVAVISDKYLRSPYCMFELLEIKRHGDMRERLFPIVLPDAKIREMSDQLDYVLFWQQQKRKIEEKVRAIGFENLPGDFFGNYDRYYKTVFENIARMTALLNDWNSLSPELLEENSFERLLDAIEERIASLR</sequence>
<dbReference type="PROSITE" id="PS51450">
    <property type="entry name" value="LRR"/>
    <property type="match status" value="1"/>
</dbReference>
<dbReference type="PANTHER" id="PTHR46652:SF3">
    <property type="entry name" value="LEUCINE-RICH REPEAT-CONTAINING PROTEIN 9"/>
    <property type="match status" value="1"/>
</dbReference>
<keyword evidence="8" id="KW-0067">ATP-binding</keyword>
<keyword evidence="6" id="KW-0547">Nucleotide-binding</keyword>
<dbReference type="InterPro" id="IPR050836">
    <property type="entry name" value="SDS22/Internalin_LRR"/>
</dbReference>
<dbReference type="SUPFAM" id="SSF52540">
    <property type="entry name" value="P-loop containing nucleoside triphosphate hydrolases"/>
    <property type="match status" value="1"/>
</dbReference>
<comment type="catalytic activity">
    <reaction evidence="11">
        <text>L-seryl-[protein] + ATP = O-phospho-L-seryl-[protein] + ADP + H(+)</text>
        <dbReference type="Rhea" id="RHEA:17989"/>
        <dbReference type="Rhea" id="RHEA-COMP:9863"/>
        <dbReference type="Rhea" id="RHEA-COMP:11604"/>
        <dbReference type="ChEBI" id="CHEBI:15378"/>
        <dbReference type="ChEBI" id="CHEBI:29999"/>
        <dbReference type="ChEBI" id="CHEBI:30616"/>
        <dbReference type="ChEBI" id="CHEBI:83421"/>
        <dbReference type="ChEBI" id="CHEBI:456216"/>
        <dbReference type="EC" id="2.7.11.1"/>
    </reaction>
</comment>
<keyword evidence="9" id="KW-0342">GTP-binding</keyword>
<dbReference type="InterPro" id="IPR003591">
    <property type="entry name" value="Leu-rich_rpt_typical-subtyp"/>
</dbReference>
<evidence type="ECO:0000256" key="2">
    <source>
        <dbReference type="ARBA" id="ARBA00022527"/>
    </source>
</evidence>
<dbReference type="InterPro" id="IPR020859">
    <property type="entry name" value="ROC"/>
</dbReference>
<dbReference type="SUPFAM" id="SSF52200">
    <property type="entry name" value="Toll/Interleukin receptor TIR domain"/>
    <property type="match status" value="1"/>
</dbReference>
<name>A0ABU8WFL7_9BURK</name>
<comment type="caution">
    <text evidence="14">The sequence shown here is derived from an EMBL/GenBank/DDBJ whole genome shotgun (WGS) entry which is preliminary data.</text>
</comment>
<evidence type="ECO:0000259" key="13">
    <source>
        <dbReference type="PROSITE" id="PS51424"/>
    </source>
</evidence>
<keyword evidence="2" id="KW-0723">Serine/threonine-protein kinase</keyword>
<dbReference type="Pfam" id="PF16095">
    <property type="entry name" value="COR-A"/>
    <property type="match status" value="1"/>
</dbReference>
<organism evidence="14 15">
    <name type="scientific">Variovorax rhizosphaerae</name>
    <dbReference type="NCBI Taxonomy" id="1836200"/>
    <lineage>
        <taxon>Bacteria</taxon>
        <taxon>Pseudomonadati</taxon>
        <taxon>Pseudomonadota</taxon>
        <taxon>Betaproteobacteria</taxon>
        <taxon>Burkholderiales</taxon>
        <taxon>Comamonadaceae</taxon>
        <taxon>Variovorax</taxon>
    </lineage>
</organism>
<evidence type="ECO:0000256" key="1">
    <source>
        <dbReference type="ARBA" id="ARBA00012513"/>
    </source>
</evidence>
<evidence type="ECO:0000256" key="7">
    <source>
        <dbReference type="ARBA" id="ARBA00022777"/>
    </source>
</evidence>
<dbReference type="PROSITE" id="PS51424">
    <property type="entry name" value="ROC"/>
    <property type="match status" value="1"/>
</dbReference>
<dbReference type="Proteomes" id="UP001385892">
    <property type="component" value="Unassembled WGS sequence"/>
</dbReference>
<keyword evidence="3" id="KW-0433">Leucine-rich repeat</keyword>
<evidence type="ECO:0000313" key="15">
    <source>
        <dbReference type="Proteomes" id="UP001385892"/>
    </source>
</evidence>
<keyword evidence="15" id="KW-1185">Reference proteome</keyword>
<gene>
    <name evidence="14" type="ORF">WKW82_06555</name>
</gene>
<dbReference type="Gene3D" id="1.10.10.2200">
    <property type="match status" value="1"/>
</dbReference>
<dbReference type="Gene3D" id="1.10.10.10">
    <property type="entry name" value="Winged helix-like DNA-binding domain superfamily/Winged helix DNA-binding domain"/>
    <property type="match status" value="1"/>
</dbReference>
<dbReference type="InterPro" id="IPR000157">
    <property type="entry name" value="TIR_dom"/>
</dbReference>
<protein>
    <recommendedName>
        <fullName evidence="1">non-specific serine/threonine protein kinase</fullName>
        <ecNumber evidence="1">2.7.11.1</ecNumber>
    </recommendedName>
</protein>
<dbReference type="Pfam" id="PF08477">
    <property type="entry name" value="Roc"/>
    <property type="match status" value="1"/>
</dbReference>
<dbReference type="Gene3D" id="3.40.50.300">
    <property type="entry name" value="P-loop containing nucleotide triphosphate hydrolases"/>
    <property type="match status" value="1"/>
</dbReference>
<evidence type="ECO:0000256" key="6">
    <source>
        <dbReference type="ARBA" id="ARBA00022741"/>
    </source>
</evidence>
<dbReference type="InterPro" id="IPR032171">
    <property type="entry name" value="COR-A"/>
</dbReference>
<dbReference type="RefSeq" id="WP_340341436.1">
    <property type="nucleotide sequence ID" value="NZ_JBBKZT010000002.1"/>
</dbReference>
<dbReference type="InterPro" id="IPR032675">
    <property type="entry name" value="LRR_dom_sf"/>
</dbReference>
<dbReference type="Gene3D" id="3.30.310.200">
    <property type="match status" value="1"/>
</dbReference>
<dbReference type="Gene3D" id="3.40.50.10140">
    <property type="entry name" value="Toll/interleukin-1 receptor homology (TIR) domain"/>
    <property type="match status" value="1"/>
</dbReference>
<keyword evidence="7" id="KW-0418">Kinase</keyword>
<evidence type="ECO:0000259" key="12">
    <source>
        <dbReference type="PROSITE" id="PS50104"/>
    </source>
</evidence>
<dbReference type="InterPro" id="IPR035897">
    <property type="entry name" value="Toll_tir_struct_dom_sf"/>
</dbReference>
<evidence type="ECO:0000256" key="8">
    <source>
        <dbReference type="ARBA" id="ARBA00022840"/>
    </source>
</evidence>